<evidence type="ECO:0000256" key="1">
    <source>
        <dbReference type="ARBA" id="ARBA00009684"/>
    </source>
</evidence>
<dbReference type="InterPro" id="IPR014721">
    <property type="entry name" value="Ribsml_uS5_D2-typ_fold_subgr"/>
</dbReference>
<dbReference type="OrthoDB" id="9809438at2"/>
<accession>A3TVB0</accession>
<feature type="binding site" evidence="10">
    <location>
        <begin position="93"/>
        <end position="103"/>
    </location>
    <ligand>
        <name>ATP</name>
        <dbReference type="ChEBI" id="CHEBI:30616"/>
    </ligand>
</feature>
<evidence type="ECO:0000259" key="11">
    <source>
        <dbReference type="Pfam" id="PF00288"/>
    </source>
</evidence>
<dbReference type="STRING" id="252305.OB2597_09939"/>
<dbReference type="Gene3D" id="3.30.230.10">
    <property type="match status" value="1"/>
</dbReference>
<dbReference type="InterPro" id="IPR013750">
    <property type="entry name" value="GHMP_kinase_C_dom"/>
</dbReference>
<feature type="domain" description="GHMP kinase C-terminal" evidence="12">
    <location>
        <begin position="200"/>
        <end position="265"/>
    </location>
</feature>
<dbReference type="InterPro" id="IPR006204">
    <property type="entry name" value="GHMP_kinase_N_dom"/>
</dbReference>
<dbReference type="UniPathway" id="UPA00056">
    <property type="reaction ID" value="UER00094"/>
</dbReference>
<feature type="domain" description="GHMP kinase N-terminal" evidence="11">
    <location>
        <begin position="71"/>
        <end position="127"/>
    </location>
</feature>
<dbReference type="RefSeq" id="WP_009806210.1">
    <property type="nucleotide sequence ID" value="NZ_CH724131.1"/>
</dbReference>
<dbReference type="Pfam" id="PF00288">
    <property type="entry name" value="GHMP_kinases_N"/>
    <property type="match status" value="1"/>
</dbReference>
<protein>
    <recommendedName>
        <fullName evidence="3 10">4-diphosphocytidyl-2-C-methyl-D-erythritol kinase</fullName>
        <shortName evidence="10">CMK</shortName>
        <ecNumber evidence="2 10">2.7.1.148</ecNumber>
    </recommendedName>
    <alternativeName>
        <fullName evidence="9 10">4-(cytidine-5'-diphospho)-2-C-methyl-D-erythritol kinase</fullName>
    </alternativeName>
</protein>
<evidence type="ECO:0000313" key="13">
    <source>
        <dbReference type="EMBL" id="EAQ04456.1"/>
    </source>
</evidence>
<dbReference type="PANTHER" id="PTHR43527:SF2">
    <property type="entry name" value="4-DIPHOSPHOCYTIDYL-2-C-METHYL-D-ERYTHRITOL KINASE, CHLOROPLASTIC"/>
    <property type="match status" value="1"/>
</dbReference>
<keyword evidence="4 10" id="KW-0808">Transferase</keyword>
<dbReference type="Pfam" id="PF08544">
    <property type="entry name" value="GHMP_kinases_C"/>
    <property type="match status" value="1"/>
</dbReference>
<evidence type="ECO:0000256" key="5">
    <source>
        <dbReference type="ARBA" id="ARBA00022741"/>
    </source>
</evidence>
<dbReference type="GO" id="GO:0050515">
    <property type="term" value="F:4-(cytidine 5'-diphospho)-2-C-methyl-D-erythritol kinase activity"/>
    <property type="evidence" value="ECO:0007669"/>
    <property type="project" value="UniProtKB-UniRule"/>
</dbReference>
<keyword evidence="5 10" id="KW-0547">Nucleotide-binding</keyword>
<dbReference type="NCBIfam" id="TIGR00154">
    <property type="entry name" value="ispE"/>
    <property type="match status" value="1"/>
</dbReference>
<dbReference type="Proteomes" id="UP000004318">
    <property type="component" value="Unassembled WGS sequence"/>
</dbReference>
<comment type="caution">
    <text evidence="13">The sequence shown here is derived from an EMBL/GenBank/DDBJ whole genome shotgun (WGS) entry which is preliminary data.</text>
</comment>
<dbReference type="SUPFAM" id="SSF55060">
    <property type="entry name" value="GHMP Kinase, C-terminal domain"/>
    <property type="match status" value="1"/>
</dbReference>
<dbReference type="InterPro" id="IPR004424">
    <property type="entry name" value="IspE"/>
</dbReference>
<dbReference type="InterPro" id="IPR036554">
    <property type="entry name" value="GHMP_kinase_C_sf"/>
</dbReference>
<feature type="active site" evidence="10">
    <location>
        <position position="14"/>
    </location>
</feature>
<dbReference type="HOGENOM" id="CLU_053057_1_0_5"/>
<dbReference type="HAMAP" id="MF_00061">
    <property type="entry name" value="IspE"/>
    <property type="match status" value="1"/>
</dbReference>
<dbReference type="PANTHER" id="PTHR43527">
    <property type="entry name" value="4-DIPHOSPHOCYTIDYL-2-C-METHYL-D-ERYTHRITOL KINASE, CHLOROPLASTIC"/>
    <property type="match status" value="1"/>
</dbReference>
<comment type="similarity">
    <text evidence="1 10">Belongs to the GHMP kinase family. IspE subfamily.</text>
</comment>
<dbReference type="EMBL" id="AAMO01000002">
    <property type="protein sequence ID" value="EAQ04456.1"/>
    <property type="molecule type" value="Genomic_DNA"/>
</dbReference>
<comment type="function">
    <text evidence="10">Catalyzes the phosphorylation of the position 2 hydroxy group of 4-diphosphocytidyl-2C-methyl-D-erythritol.</text>
</comment>
<keyword evidence="14" id="KW-1185">Reference proteome</keyword>
<evidence type="ECO:0000256" key="8">
    <source>
        <dbReference type="ARBA" id="ARBA00023229"/>
    </source>
</evidence>
<comment type="catalytic activity">
    <reaction evidence="10">
        <text>4-CDP-2-C-methyl-D-erythritol + ATP = 4-CDP-2-C-methyl-D-erythritol 2-phosphate + ADP + H(+)</text>
        <dbReference type="Rhea" id="RHEA:18437"/>
        <dbReference type="ChEBI" id="CHEBI:15378"/>
        <dbReference type="ChEBI" id="CHEBI:30616"/>
        <dbReference type="ChEBI" id="CHEBI:57823"/>
        <dbReference type="ChEBI" id="CHEBI:57919"/>
        <dbReference type="ChEBI" id="CHEBI:456216"/>
        <dbReference type="EC" id="2.7.1.148"/>
    </reaction>
</comment>
<dbReference type="AlphaFoldDB" id="A3TVB0"/>
<evidence type="ECO:0000313" key="14">
    <source>
        <dbReference type="Proteomes" id="UP000004318"/>
    </source>
</evidence>
<evidence type="ECO:0000256" key="2">
    <source>
        <dbReference type="ARBA" id="ARBA00012052"/>
    </source>
</evidence>
<dbReference type="eggNOG" id="COG1947">
    <property type="taxonomic scope" value="Bacteria"/>
</dbReference>
<evidence type="ECO:0000256" key="9">
    <source>
        <dbReference type="ARBA" id="ARBA00032554"/>
    </source>
</evidence>
<evidence type="ECO:0000256" key="10">
    <source>
        <dbReference type="HAMAP-Rule" id="MF_00061"/>
    </source>
</evidence>
<dbReference type="GO" id="GO:0019288">
    <property type="term" value="P:isopentenyl diphosphate biosynthetic process, methylerythritol 4-phosphate pathway"/>
    <property type="evidence" value="ECO:0007669"/>
    <property type="project" value="UniProtKB-UniRule"/>
</dbReference>
<evidence type="ECO:0000256" key="7">
    <source>
        <dbReference type="ARBA" id="ARBA00022840"/>
    </source>
</evidence>
<keyword evidence="6 10" id="KW-0418">Kinase</keyword>
<keyword evidence="7 10" id="KW-0067">ATP-binding</keyword>
<reference evidence="13 14" key="1">
    <citation type="journal article" date="2010" name="J. Bacteriol.">
        <title>Genome sequences of Oceanicola granulosus HTCC2516(T) and Oceanicola batsensis HTCC2597(TDelta).</title>
        <authorList>
            <person name="Thrash J.C."/>
            <person name="Cho J.C."/>
            <person name="Vergin K.L."/>
            <person name="Giovannoni S.J."/>
        </authorList>
    </citation>
    <scope>NUCLEOTIDE SEQUENCE [LARGE SCALE GENOMIC DNA]</scope>
    <source>
        <strain evidence="14">ATCC BAA-863 / DSM 15984 / KCTC 12145 / HTCC2597</strain>
    </source>
</reference>
<dbReference type="EC" id="2.7.1.148" evidence="2 10"/>
<gene>
    <name evidence="10" type="primary">ispE</name>
    <name evidence="13" type="ORF">OB2597_09939</name>
</gene>
<organism evidence="13 14">
    <name type="scientific">Pseudooceanicola batsensis (strain ATCC BAA-863 / DSM 15984 / KCTC 12145 / HTCC2597)</name>
    <name type="common">Oceanicola batsensis</name>
    <dbReference type="NCBI Taxonomy" id="252305"/>
    <lineage>
        <taxon>Bacteria</taxon>
        <taxon>Pseudomonadati</taxon>
        <taxon>Pseudomonadota</taxon>
        <taxon>Alphaproteobacteria</taxon>
        <taxon>Rhodobacterales</taxon>
        <taxon>Paracoccaceae</taxon>
        <taxon>Pseudooceanicola</taxon>
    </lineage>
</organism>
<dbReference type="GO" id="GO:0005524">
    <property type="term" value="F:ATP binding"/>
    <property type="evidence" value="ECO:0007669"/>
    <property type="project" value="UniProtKB-UniRule"/>
</dbReference>
<dbReference type="GO" id="GO:0016114">
    <property type="term" value="P:terpenoid biosynthetic process"/>
    <property type="evidence" value="ECO:0007669"/>
    <property type="project" value="UniProtKB-UniRule"/>
</dbReference>
<keyword evidence="8 10" id="KW-0414">Isoprene biosynthesis</keyword>
<dbReference type="PIRSF" id="PIRSF010376">
    <property type="entry name" value="IspE"/>
    <property type="match status" value="1"/>
</dbReference>
<evidence type="ECO:0000256" key="6">
    <source>
        <dbReference type="ARBA" id="ARBA00022777"/>
    </source>
</evidence>
<comment type="pathway">
    <text evidence="10">Isoprenoid biosynthesis; isopentenyl diphosphate biosynthesis via DXP pathway; isopentenyl diphosphate from 1-deoxy-D-xylulose 5-phosphate: step 3/6.</text>
</comment>
<name>A3TVB0_PSEBH</name>
<dbReference type="SUPFAM" id="SSF54211">
    <property type="entry name" value="Ribosomal protein S5 domain 2-like"/>
    <property type="match status" value="1"/>
</dbReference>
<feature type="active site" evidence="10">
    <location>
        <position position="130"/>
    </location>
</feature>
<dbReference type="InterPro" id="IPR020568">
    <property type="entry name" value="Ribosomal_Su5_D2-typ_SF"/>
</dbReference>
<sequence>MTENEPVREIAPAKINLTLHVTGQRPDGYHLLDSLVVFADFGDRLEIRRAEQSSLRVSGPRAQGVPADAGNLAVRAAALMDWPVHIDLQKHLPSAAGIGGGSADAAAVLRGIHRLSGRPLPNDSHRLGADVPVCLTSRAARMQGLGEDVIPLPALPALHAVLVNPGVEVPTPRVFAHLTRKENPAMPRTLPVWTTADNLAAWLAAMRNDLEQPAIRLAPVIAEVLTTLKADPECVLARMSGSGATCFALTDTRAAAEAMTRRLARPGWWVQPVTLS</sequence>
<evidence type="ECO:0000256" key="3">
    <source>
        <dbReference type="ARBA" id="ARBA00017473"/>
    </source>
</evidence>
<proteinExistence type="inferred from homology"/>
<dbReference type="NCBIfam" id="NF011202">
    <property type="entry name" value="PRK14608.1"/>
    <property type="match status" value="1"/>
</dbReference>
<evidence type="ECO:0000256" key="4">
    <source>
        <dbReference type="ARBA" id="ARBA00022679"/>
    </source>
</evidence>
<dbReference type="Gene3D" id="3.30.70.890">
    <property type="entry name" value="GHMP kinase, C-terminal domain"/>
    <property type="match status" value="1"/>
</dbReference>
<evidence type="ECO:0000259" key="12">
    <source>
        <dbReference type="Pfam" id="PF08544"/>
    </source>
</evidence>